<reference evidence="3 4" key="1">
    <citation type="submission" date="2010-08" db="EMBL/GenBank/DDBJ databases">
        <title>The draft genome of Desulfovibrio fructosovorans JJ.</title>
        <authorList>
            <consortium name="US DOE Joint Genome Institute (JGI-PGF)"/>
            <person name="Lucas S."/>
            <person name="Copeland A."/>
            <person name="Lapidus A."/>
            <person name="Cheng J.-F."/>
            <person name="Bruce D."/>
            <person name="Goodwin L."/>
            <person name="Pitluck S."/>
            <person name="Land M.L."/>
            <person name="Hauser L."/>
            <person name="Chang Y.-J."/>
            <person name="Jeffries C."/>
            <person name="Wall J.D."/>
            <person name="Stahl D.A."/>
            <person name="Arkin A.P."/>
            <person name="Dehal P."/>
            <person name="Stolyar S.M."/>
            <person name="Hazen T.C."/>
            <person name="Woyke T.J."/>
        </authorList>
    </citation>
    <scope>NUCLEOTIDE SEQUENCE [LARGE SCALE GENOMIC DNA]</scope>
    <source>
        <strain evidence="3 4">JJ</strain>
    </source>
</reference>
<dbReference type="AlphaFoldDB" id="E1JSM6"/>
<organism evidence="3 4">
    <name type="scientific">Solidesulfovibrio fructosivorans JJ]</name>
    <dbReference type="NCBI Taxonomy" id="596151"/>
    <lineage>
        <taxon>Bacteria</taxon>
        <taxon>Pseudomonadati</taxon>
        <taxon>Thermodesulfobacteriota</taxon>
        <taxon>Desulfovibrionia</taxon>
        <taxon>Desulfovibrionales</taxon>
        <taxon>Desulfovibrionaceae</taxon>
        <taxon>Solidesulfovibrio</taxon>
    </lineage>
</organism>
<feature type="compositionally biased region" description="Low complexity" evidence="1">
    <location>
        <begin position="117"/>
        <end position="134"/>
    </location>
</feature>
<proteinExistence type="predicted"/>
<sequence>MDAQTYPWGRVATAGVAALVLILAGVIWLGFANERLRQEVRAVAVSVKALPPAAPAVDVTGLAGQVKAVGEAVAALSAKVDALRGRDAAKALERLSGEVRALSAKVDGLVAAKAAPAKSGKTGKKSAASPSRSAPVEDGAQPRPFFGPGYPAWPGY</sequence>
<dbReference type="RefSeq" id="WP_005990990.1">
    <property type="nucleotide sequence ID" value="NZ_AECZ01000003.1"/>
</dbReference>
<feature type="region of interest" description="Disordered" evidence="1">
    <location>
        <begin position="117"/>
        <end position="156"/>
    </location>
</feature>
<keyword evidence="2" id="KW-0472">Membrane</keyword>
<evidence type="ECO:0000313" key="4">
    <source>
        <dbReference type="Proteomes" id="UP000006250"/>
    </source>
</evidence>
<name>E1JSM6_SOLFR</name>
<keyword evidence="2" id="KW-0812">Transmembrane</keyword>
<evidence type="ECO:0000313" key="3">
    <source>
        <dbReference type="EMBL" id="EFL52509.1"/>
    </source>
</evidence>
<keyword evidence="2" id="KW-1133">Transmembrane helix</keyword>
<dbReference type="EMBL" id="AECZ01000003">
    <property type="protein sequence ID" value="EFL52509.1"/>
    <property type="molecule type" value="Genomic_DNA"/>
</dbReference>
<dbReference type="STRING" id="596151.DesfrDRAFT_0615"/>
<evidence type="ECO:0000256" key="2">
    <source>
        <dbReference type="SAM" id="Phobius"/>
    </source>
</evidence>
<evidence type="ECO:0000256" key="1">
    <source>
        <dbReference type="SAM" id="MobiDB-lite"/>
    </source>
</evidence>
<protein>
    <submittedName>
        <fullName evidence="3">Uncharacterized protein</fullName>
    </submittedName>
</protein>
<keyword evidence="4" id="KW-1185">Reference proteome</keyword>
<dbReference type="Proteomes" id="UP000006250">
    <property type="component" value="Unassembled WGS sequence"/>
</dbReference>
<dbReference type="eggNOG" id="ENOG5031GPC">
    <property type="taxonomic scope" value="Bacteria"/>
</dbReference>
<gene>
    <name evidence="3" type="ORF">DesfrDRAFT_0615</name>
</gene>
<accession>E1JSM6</accession>
<comment type="caution">
    <text evidence="3">The sequence shown here is derived from an EMBL/GenBank/DDBJ whole genome shotgun (WGS) entry which is preliminary data.</text>
</comment>
<feature type="transmembrane region" description="Helical" evidence="2">
    <location>
        <begin position="12"/>
        <end position="31"/>
    </location>
</feature>